<feature type="region of interest" description="Disordered" evidence="1">
    <location>
        <begin position="25"/>
        <end position="52"/>
    </location>
</feature>
<evidence type="ECO:0000313" key="2">
    <source>
        <dbReference type="EMBL" id="PWN86680.1"/>
    </source>
</evidence>
<sequence>MQAPRRTEEPKPRTNKAEQVCLATLAEGSTPNEAPPHSANEEQELSAQPESPAIALAAEAAEPLSKFTSLSSSFASTSTEEDQASEMAPTDDLGQFTKCCAGDARILPLLTLPRLLQ</sequence>
<dbReference type="GeneID" id="37046283"/>
<dbReference type="EMBL" id="KZ819643">
    <property type="protein sequence ID" value="PWN86680.1"/>
    <property type="molecule type" value="Genomic_DNA"/>
</dbReference>
<organism evidence="2 3">
    <name type="scientific">Acaromyces ingoldii</name>
    <dbReference type="NCBI Taxonomy" id="215250"/>
    <lineage>
        <taxon>Eukaryota</taxon>
        <taxon>Fungi</taxon>
        <taxon>Dikarya</taxon>
        <taxon>Basidiomycota</taxon>
        <taxon>Ustilaginomycotina</taxon>
        <taxon>Exobasidiomycetes</taxon>
        <taxon>Exobasidiales</taxon>
        <taxon>Cryptobasidiaceae</taxon>
        <taxon>Acaromyces</taxon>
    </lineage>
</organism>
<dbReference type="InParanoid" id="A0A316Y9X4"/>
<dbReference type="AlphaFoldDB" id="A0A316Y9X4"/>
<reference evidence="2 3" key="1">
    <citation type="journal article" date="2018" name="Mol. Biol. Evol.">
        <title>Broad Genomic Sampling Reveals a Smut Pathogenic Ancestry of the Fungal Clade Ustilaginomycotina.</title>
        <authorList>
            <person name="Kijpornyongpan T."/>
            <person name="Mondo S.J."/>
            <person name="Barry K."/>
            <person name="Sandor L."/>
            <person name="Lee J."/>
            <person name="Lipzen A."/>
            <person name="Pangilinan J."/>
            <person name="LaButti K."/>
            <person name="Hainaut M."/>
            <person name="Henrissat B."/>
            <person name="Grigoriev I.V."/>
            <person name="Spatafora J.W."/>
            <person name="Aime M.C."/>
        </authorList>
    </citation>
    <scope>NUCLEOTIDE SEQUENCE [LARGE SCALE GENOMIC DNA]</scope>
    <source>
        <strain evidence="2 3">MCA 4198</strain>
    </source>
</reference>
<protein>
    <submittedName>
        <fullName evidence="2">Uncharacterized protein</fullName>
    </submittedName>
</protein>
<keyword evidence="3" id="KW-1185">Reference proteome</keyword>
<feature type="region of interest" description="Disordered" evidence="1">
    <location>
        <begin position="67"/>
        <end position="95"/>
    </location>
</feature>
<name>A0A316Y9X4_9BASI</name>
<dbReference type="Proteomes" id="UP000245768">
    <property type="component" value="Unassembled WGS sequence"/>
</dbReference>
<evidence type="ECO:0000313" key="3">
    <source>
        <dbReference type="Proteomes" id="UP000245768"/>
    </source>
</evidence>
<dbReference type="RefSeq" id="XP_025373878.1">
    <property type="nucleotide sequence ID" value="XM_025524367.1"/>
</dbReference>
<gene>
    <name evidence="2" type="ORF">FA10DRAFT_291757</name>
</gene>
<feature type="compositionally biased region" description="Low complexity" evidence="1">
    <location>
        <begin position="67"/>
        <end position="78"/>
    </location>
</feature>
<evidence type="ECO:0000256" key="1">
    <source>
        <dbReference type="SAM" id="MobiDB-lite"/>
    </source>
</evidence>
<accession>A0A316Y9X4</accession>
<proteinExistence type="predicted"/>